<dbReference type="HAMAP" id="MF_01112">
    <property type="entry name" value="UPF0201"/>
    <property type="match status" value="1"/>
</dbReference>
<comment type="caution">
    <text evidence="2">The sequence shown here is derived from an EMBL/GenBank/DDBJ whole genome shotgun (WGS) entry which is preliminary data.</text>
</comment>
<dbReference type="EMBL" id="RXIH01000036">
    <property type="protein sequence ID" value="RZN55746.1"/>
    <property type="molecule type" value="Genomic_DNA"/>
</dbReference>
<reference evidence="3 5" key="1">
    <citation type="journal article" date="2019" name="Nat. Microbiol.">
        <title>Expanding anaerobic alkane metabolism in the domain of Archaea.</title>
        <authorList>
            <person name="Wang Y."/>
            <person name="Wegener G."/>
            <person name="Hou J."/>
            <person name="Wang F."/>
            <person name="Xiao X."/>
        </authorList>
    </citation>
    <scope>NUCLEOTIDE SEQUENCE [LARGE SCALE GENOMIC DNA]</scope>
    <source>
        <strain evidence="3">WYZ-LMO11</strain>
    </source>
</reference>
<accession>A0A520KES4</accession>
<dbReference type="Gene3D" id="3.30.1440.10">
    <property type="match status" value="1"/>
</dbReference>
<dbReference type="AlphaFoldDB" id="A0A520KES4"/>
<evidence type="ECO:0000313" key="5">
    <source>
        <dbReference type="Proteomes" id="UP000317265"/>
    </source>
</evidence>
<dbReference type="EMBL" id="QNVI01000024">
    <property type="protein sequence ID" value="TDA39547.1"/>
    <property type="molecule type" value="Genomic_DNA"/>
</dbReference>
<protein>
    <recommendedName>
        <fullName evidence="1">UPF0201 protein DSO09_02115</fullName>
    </recommendedName>
</protein>
<gene>
    <name evidence="3" type="ORF">DSO09_02115</name>
    <name evidence="2" type="ORF">EF809_04625</name>
</gene>
<dbReference type="Proteomes" id="UP000317265">
    <property type="component" value="Unassembled WGS sequence"/>
</dbReference>
<dbReference type="PANTHER" id="PTHR39652:SF1">
    <property type="entry name" value="UPF0201 PROTEIN TK1335"/>
    <property type="match status" value="1"/>
</dbReference>
<dbReference type="InterPro" id="IPR022803">
    <property type="entry name" value="Ribosomal_uL5_dom_sf"/>
</dbReference>
<evidence type="ECO:0000313" key="3">
    <source>
        <dbReference type="EMBL" id="TDA39547.1"/>
    </source>
</evidence>
<dbReference type="PANTHER" id="PTHR39652">
    <property type="entry name" value="UPF0201 PROTEIN TK1335"/>
    <property type="match status" value="1"/>
</dbReference>
<evidence type="ECO:0000256" key="1">
    <source>
        <dbReference type="HAMAP-Rule" id="MF_01112"/>
    </source>
</evidence>
<comment type="similarity">
    <text evidence="1">Belongs to the UPF0201 family.</text>
</comment>
<evidence type="ECO:0000313" key="4">
    <source>
        <dbReference type="Proteomes" id="UP000316080"/>
    </source>
</evidence>
<dbReference type="Proteomes" id="UP000316080">
    <property type="component" value="Unassembled WGS sequence"/>
</dbReference>
<organism evidence="2 4">
    <name type="scientific">Thermoproteota archaeon</name>
    <dbReference type="NCBI Taxonomy" id="2056631"/>
    <lineage>
        <taxon>Archaea</taxon>
        <taxon>Thermoproteota</taxon>
    </lineage>
</organism>
<reference evidence="2 4" key="2">
    <citation type="journal article" date="2019" name="Nat. Microbiol.">
        <title>Wide diversity of methane and short-chain alkane metabolisms in uncultured archaea.</title>
        <authorList>
            <person name="Borrel G."/>
            <person name="Adam P.S."/>
            <person name="McKay L.J."/>
            <person name="Chen L.X."/>
            <person name="Sierra-Garcia I.N."/>
            <person name="Sieber C.M."/>
            <person name="Letourneur Q."/>
            <person name="Ghozlane A."/>
            <person name="Andersen G.L."/>
            <person name="Li W.J."/>
            <person name="Hallam S.J."/>
            <person name="Muyzer G."/>
            <person name="de Oliveira V.M."/>
            <person name="Inskeep W.P."/>
            <person name="Banfield J.F."/>
            <person name="Gribaldo S."/>
        </authorList>
    </citation>
    <scope>NUCLEOTIDE SEQUENCE [LARGE SCALE GENOMIC DNA]</scope>
    <source>
        <strain evidence="2">Verst-YHS</strain>
    </source>
</reference>
<dbReference type="Pfam" id="PF01877">
    <property type="entry name" value="RNA_binding"/>
    <property type="match status" value="1"/>
</dbReference>
<dbReference type="InterPro" id="IPR002739">
    <property type="entry name" value="PAB1135-like"/>
</dbReference>
<name>A0A520KES4_9CREN</name>
<dbReference type="SUPFAM" id="SSF55282">
    <property type="entry name" value="RL5-like"/>
    <property type="match status" value="1"/>
</dbReference>
<sequence length="156" mass="17862">MKVKVIVRTRINPTEDESKVLKAVMNLTNSDKYIKEKEGIFEYIVQEGDISLLTKLREILRRDKILDASRKIIMSGLEGSTITFHVNKQVAYIGKVSFCKPERESPLGPISFYIWTDDPKSLIDWLATKTIGGIPVDELCHLESQHYVRSVKPLKK</sequence>
<evidence type="ECO:0000313" key="2">
    <source>
        <dbReference type="EMBL" id="RZN55746.1"/>
    </source>
</evidence>
<dbReference type="NCBIfam" id="NF001687">
    <property type="entry name" value="PRK00447.1"/>
    <property type="match status" value="1"/>
</dbReference>
<proteinExistence type="inferred from homology"/>